<feature type="region of interest" description="Disordered" evidence="1">
    <location>
        <begin position="71"/>
        <end position="114"/>
    </location>
</feature>
<dbReference type="OMA" id="EYQHAIT"/>
<proteinExistence type="predicted"/>
<evidence type="ECO:0000256" key="1">
    <source>
        <dbReference type="SAM" id="MobiDB-lite"/>
    </source>
</evidence>
<gene>
    <name evidence="2" type="ORF">PCON_03089</name>
</gene>
<reference evidence="2 3" key="1">
    <citation type="journal article" date="2013" name="PLoS Genet.">
        <title>The genome and development-dependent transcriptomes of Pyronema confluens: a window into fungal evolution.</title>
        <authorList>
            <person name="Traeger S."/>
            <person name="Altegoer F."/>
            <person name="Freitag M."/>
            <person name="Gabaldon T."/>
            <person name="Kempken F."/>
            <person name="Kumar A."/>
            <person name="Marcet-Houben M."/>
            <person name="Poggeler S."/>
            <person name="Stajich J.E."/>
            <person name="Nowrousian M."/>
        </authorList>
    </citation>
    <scope>NUCLEOTIDE SEQUENCE [LARGE SCALE GENOMIC DNA]</scope>
    <source>
        <strain evidence="3">CBS 100304</strain>
        <tissue evidence="2">Vegetative mycelium</tissue>
    </source>
</reference>
<evidence type="ECO:0000313" key="2">
    <source>
        <dbReference type="EMBL" id="CCX16446.1"/>
    </source>
</evidence>
<dbReference type="Proteomes" id="UP000018144">
    <property type="component" value="Unassembled WGS sequence"/>
</dbReference>
<dbReference type="AlphaFoldDB" id="U4LC81"/>
<name>U4LC81_PYROM</name>
<evidence type="ECO:0000313" key="3">
    <source>
        <dbReference type="Proteomes" id="UP000018144"/>
    </source>
</evidence>
<accession>U4LC81</accession>
<dbReference type="EMBL" id="HF936418">
    <property type="protein sequence ID" value="CCX16446.1"/>
    <property type="molecule type" value="Genomic_DNA"/>
</dbReference>
<sequence>MQFISLQCDSCQHTDNFFPRMSPYCSQCTSNFGPSKAPSAAQMPADPSTPRTMTDEDLIQLFTRNMQFTQAAPPTPIASPTTSKFSVSQHYNHSSHYPYHPPSPPAAEMEMDDASSQLLAEQLASLQMSTQPQQPQQKTSDREYMEYLMSSDLSSPNSVNELEIALAHGIISAEEYQHAITAARRKQEMMNEEMLRNAGASRALGENCSAMDMLSAARREKEEQQQQWCNDYYPGQQEDVDDEEESPCSIYSAGYRLRPFDL</sequence>
<keyword evidence="3" id="KW-1185">Reference proteome</keyword>
<protein>
    <submittedName>
        <fullName evidence="2">Uncharacterized protein</fullName>
    </submittedName>
</protein>
<dbReference type="OrthoDB" id="5357075at2759"/>
<organism evidence="2 3">
    <name type="scientific">Pyronema omphalodes (strain CBS 100304)</name>
    <name type="common">Pyronema confluens</name>
    <dbReference type="NCBI Taxonomy" id="1076935"/>
    <lineage>
        <taxon>Eukaryota</taxon>
        <taxon>Fungi</taxon>
        <taxon>Dikarya</taxon>
        <taxon>Ascomycota</taxon>
        <taxon>Pezizomycotina</taxon>
        <taxon>Pezizomycetes</taxon>
        <taxon>Pezizales</taxon>
        <taxon>Pyronemataceae</taxon>
        <taxon>Pyronema</taxon>
    </lineage>
</organism>